<comment type="caution">
    <text evidence="1">The sequence shown here is derived from an EMBL/GenBank/DDBJ whole genome shotgun (WGS) entry which is preliminary data.</text>
</comment>
<dbReference type="EMBL" id="CM056811">
    <property type="protein sequence ID" value="KAJ8636097.1"/>
    <property type="molecule type" value="Genomic_DNA"/>
</dbReference>
<gene>
    <name evidence="1" type="ORF">MRB53_010364</name>
</gene>
<proteinExistence type="predicted"/>
<reference evidence="1 2" key="1">
    <citation type="journal article" date="2022" name="Hortic Res">
        <title>A haplotype resolved chromosomal level avocado genome allows analysis of novel avocado genes.</title>
        <authorList>
            <person name="Nath O."/>
            <person name="Fletcher S.J."/>
            <person name="Hayward A."/>
            <person name="Shaw L.M."/>
            <person name="Masouleh A.K."/>
            <person name="Furtado A."/>
            <person name="Henry R.J."/>
            <person name="Mitter N."/>
        </authorList>
    </citation>
    <scope>NUCLEOTIDE SEQUENCE [LARGE SCALE GENOMIC DNA]</scope>
    <source>
        <strain evidence="2">cv. Hass</strain>
    </source>
</reference>
<evidence type="ECO:0000313" key="2">
    <source>
        <dbReference type="Proteomes" id="UP001234297"/>
    </source>
</evidence>
<name>A0ACC2LRQ8_PERAE</name>
<protein>
    <submittedName>
        <fullName evidence="1">Uncharacterized protein</fullName>
    </submittedName>
</protein>
<organism evidence="1 2">
    <name type="scientific">Persea americana</name>
    <name type="common">Avocado</name>
    <dbReference type="NCBI Taxonomy" id="3435"/>
    <lineage>
        <taxon>Eukaryota</taxon>
        <taxon>Viridiplantae</taxon>
        <taxon>Streptophyta</taxon>
        <taxon>Embryophyta</taxon>
        <taxon>Tracheophyta</taxon>
        <taxon>Spermatophyta</taxon>
        <taxon>Magnoliopsida</taxon>
        <taxon>Magnoliidae</taxon>
        <taxon>Laurales</taxon>
        <taxon>Lauraceae</taxon>
        <taxon>Persea</taxon>
    </lineage>
</organism>
<sequence length="134" mass="15222">MASSGENPSLSNLFDLSPYLSCFLHLPRRIHAAEKTLPSKRRQQEEEGLTRFNNTLPFLLLLSPKSKLRSRGSSSHGRNGGRSYEPNLPSPSTPHPHQSKTLINPRIQVLVLLQDHQRPFLLDPPNHIHRFFSS</sequence>
<dbReference type="Proteomes" id="UP001234297">
    <property type="component" value="Chromosome 3"/>
</dbReference>
<evidence type="ECO:0000313" key="1">
    <source>
        <dbReference type="EMBL" id="KAJ8636097.1"/>
    </source>
</evidence>
<accession>A0ACC2LRQ8</accession>
<keyword evidence="2" id="KW-1185">Reference proteome</keyword>